<keyword evidence="3" id="KW-1185">Reference proteome</keyword>
<dbReference type="EMBL" id="FN653027">
    <property type="protein sequence ID" value="CBY08016.1"/>
    <property type="molecule type" value="Genomic_DNA"/>
</dbReference>
<name>E4X7A7_OIKDI</name>
<protein>
    <submittedName>
        <fullName evidence="2">Uncharacterized protein</fullName>
    </submittedName>
</protein>
<organism evidence="2">
    <name type="scientific">Oikopleura dioica</name>
    <name type="common">Tunicate</name>
    <dbReference type="NCBI Taxonomy" id="34765"/>
    <lineage>
        <taxon>Eukaryota</taxon>
        <taxon>Metazoa</taxon>
        <taxon>Chordata</taxon>
        <taxon>Tunicata</taxon>
        <taxon>Appendicularia</taxon>
        <taxon>Copelata</taxon>
        <taxon>Oikopleuridae</taxon>
        <taxon>Oikopleura</taxon>
    </lineage>
</organism>
<dbReference type="AlphaFoldDB" id="E4X7A7"/>
<sequence length="434" mass="51149">MPCKIQYQETALYPLEQCQVCEQLEELSRWKEKIFVKELVKTIDLWYENCEDVASQGDKTTLLYEKCDIEDVLSSKKIKEEFLKGPARSTKLITSTGTKDFPVYEISEMKEMINENRISLRDFILQLWCWITAIRSLGENGKASLIYAHLCNEQLVPVVKTHLQNYLACPTHYTSMNEDYISWKEVFDGGSAEKDRFPLCKPPHKFGWLDNTKLVFILKLHQEIDGLKVECQDVFQDEFKIEDRERIPIENIQKPTHVQIIDAMPQYCKDSTYFHKKEKRRKRTPATSVAGRQYIEAYKEYLKKLESDGYEMEELMFDPEEHQRKSKSVLTQTYSDDDWQSDNVQENIEVKEGALEEFKKNTNIKQDEIKRKNEKENQPKCTICITKYIPINQKMVNNGKKFKPASPAIYFSHKFQESFQKIKTEENLELFVPN</sequence>
<accession>E4X7A7</accession>
<evidence type="ECO:0000313" key="2">
    <source>
        <dbReference type="EMBL" id="CBY08016.1"/>
    </source>
</evidence>
<dbReference type="InParanoid" id="E4X7A7"/>
<evidence type="ECO:0000256" key="1">
    <source>
        <dbReference type="SAM" id="Coils"/>
    </source>
</evidence>
<dbReference type="Proteomes" id="UP000001307">
    <property type="component" value="Unassembled WGS sequence"/>
</dbReference>
<keyword evidence="1" id="KW-0175">Coiled coil</keyword>
<proteinExistence type="predicted"/>
<evidence type="ECO:0000313" key="3">
    <source>
        <dbReference type="Proteomes" id="UP000001307"/>
    </source>
</evidence>
<gene>
    <name evidence="2" type="ORF">GSOID_T00003384001</name>
</gene>
<feature type="coiled-coil region" evidence="1">
    <location>
        <begin position="341"/>
        <end position="375"/>
    </location>
</feature>
<reference evidence="2" key="1">
    <citation type="journal article" date="2010" name="Science">
        <title>Plasticity of animal genome architecture unmasked by rapid evolution of a pelagic tunicate.</title>
        <authorList>
            <person name="Denoeud F."/>
            <person name="Henriet S."/>
            <person name="Mungpakdee S."/>
            <person name="Aury J.M."/>
            <person name="Da Silva C."/>
            <person name="Brinkmann H."/>
            <person name="Mikhaleva J."/>
            <person name="Olsen L.C."/>
            <person name="Jubin C."/>
            <person name="Canestro C."/>
            <person name="Bouquet J.M."/>
            <person name="Danks G."/>
            <person name="Poulain J."/>
            <person name="Campsteijn C."/>
            <person name="Adamski M."/>
            <person name="Cross I."/>
            <person name="Yadetie F."/>
            <person name="Muffato M."/>
            <person name="Louis A."/>
            <person name="Butcher S."/>
            <person name="Tsagkogeorga G."/>
            <person name="Konrad A."/>
            <person name="Singh S."/>
            <person name="Jensen M.F."/>
            <person name="Cong E.H."/>
            <person name="Eikeseth-Otteraa H."/>
            <person name="Noel B."/>
            <person name="Anthouard V."/>
            <person name="Porcel B.M."/>
            <person name="Kachouri-Lafond R."/>
            <person name="Nishino A."/>
            <person name="Ugolini M."/>
            <person name="Chourrout P."/>
            <person name="Nishida H."/>
            <person name="Aasland R."/>
            <person name="Huzurbazar S."/>
            <person name="Westhof E."/>
            <person name="Delsuc F."/>
            <person name="Lehrach H."/>
            <person name="Reinhardt R."/>
            <person name="Weissenbach J."/>
            <person name="Roy S.W."/>
            <person name="Artiguenave F."/>
            <person name="Postlethwait J.H."/>
            <person name="Manak J.R."/>
            <person name="Thompson E.M."/>
            <person name="Jaillon O."/>
            <person name="Du Pasquier L."/>
            <person name="Boudinot P."/>
            <person name="Liberles D.A."/>
            <person name="Volff J.N."/>
            <person name="Philippe H."/>
            <person name="Lenhard B."/>
            <person name="Roest Crollius H."/>
            <person name="Wincker P."/>
            <person name="Chourrout D."/>
        </authorList>
    </citation>
    <scope>NUCLEOTIDE SEQUENCE [LARGE SCALE GENOMIC DNA]</scope>
</reference>